<sequence length="468" mass="52376">MMADLTQQDFAVLNAFVVAEDRIGYWTYLMEKGDAYARLALGVVTNETLNGFVANEFFMDAIEHVGILPTPELMQNVGLDIMEADRDARVKALDEGRSLNLSVKDIQKYHHTVFLKHTHDQIGERGWTAELPLRRYVTEARRTGDWTEADRQWRQLLESDPRSLFNLGALDLGFDSNWDAVTSAGLLPVSDWMARIYGQDRAGDLLKEPIPENDLGDYAHWAYRTGMSALKYQFAADQSVSNRSLTLIDGYTWDEERQAWVMFKRPLPNFATSPKNVSGKLGAGVKPLYPEFLLIEASPEMTETLNRKRQNRQDWFHQKRPNFGNIPVPATLALVEPVPGVPNGPTSSAHSEGAFSKSSPYPSLPALEIPALSTGEQIGIDLAFSPSLTLVTEAGGPQRIERPPAPAPDDAPVTLKQLQDSQEALFLDLRVTMMNQPAPEIDILALRKQLKREDYLDVLSGRTIHSYP</sequence>
<name>A0A255XWS9_9PROT</name>
<dbReference type="EMBL" id="NOXS01000023">
    <property type="protein sequence ID" value="OYQ21351.1"/>
    <property type="molecule type" value="Genomic_DNA"/>
</dbReference>
<accession>A0A255XWS9</accession>
<proteinExistence type="predicted"/>
<comment type="caution">
    <text evidence="1">The sequence shown here is derived from an EMBL/GenBank/DDBJ whole genome shotgun (WGS) entry which is preliminary data.</text>
</comment>
<reference evidence="1 2" key="1">
    <citation type="submission" date="2017-07" db="EMBL/GenBank/DDBJ databases">
        <title>Elstera cyanobacteriorum sp. nov., a novel bacterium isolated from cyanobacterial aggregates in a eutrophic lake.</title>
        <authorList>
            <person name="Cai H."/>
        </authorList>
    </citation>
    <scope>NUCLEOTIDE SEQUENCE [LARGE SCALE GENOMIC DNA]</scope>
    <source>
        <strain evidence="1 2">TH019</strain>
    </source>
</reference>
<protein>
    <submittedName>
        <fullName evidence="1">Uncharacterized protein</fullName>
    </submittedName>
</protein>
<keyword evidence="2" id="KW-1185">Reference proteome</keyword>
<dbReference type="OrthoDB" id="8481883at2"/>
<dbReference type="AlphaFoldDB" id="A0A255XWS9"/>
<evidence type="ECO:0000313" key="1">
    <source>
        <dbReference type="EMBL" id="OYQ21351.1"/>
    </source>
</evidence>
<organism evidence="1 2">
    <name type="scientific">Elstera cyanobacteriorum</name>
    <dbReference type="NCBI Taxonomy" id="2022747"/>
    <lineage>
        <taxon>Bacteria</taxon>
        <taxon>Pseudomonadati</taxon>
        <taxon>Pseudomonadota</taxon>
        <taxon>Alphaproteobacteria</taxon>
        <taxon>Rhodospirillales</taxon>
        <taxon>Rhodospirillaceae</taxon>
        <taxon>Elstera</taxon>
    </lineage>
</organism>
<evidence type="ECO:0000313" key="2">
    <source>
        <dbReference type="Proteomes" id="UP000216361"/>
    </source>
</evidence>
<gene>
    <name evidence="1" type="ORF">CHR90_02405</name>
</gene>
<dbReference type="Proteomes" id="UP000216361">
    <property type="component" value="Unassembled WGS sequence"/>
</dbReference>